<evidence type="ECO:0000256" key="2">
    <source>
        <dbReference type="ARBA" id="ARBA00022553"/>
    </source>
</evidence>
<dbReference type="InterPro" id="IPR003653">
    <property type="entry name" value="Peptidase_C48_C"/>
</dbReference>
<evidence type="ECO:0000256" key="4">
    <source>
        <dbReference type="ARBA" id="ARBA00022786"/>
    </source>
</evidence>
<protein>
    <recommendedName>
        <fullName evidence="7">Ubiquitin-like protease family profile domain-containing protein</fullName>
    </recommendedName>
</protein>
<sequence length="987" mass="108724">MIKSFRLTFTLVDDYDIVGTLPGFEKTRGSDATKLTKSKNPLSDVDEDEDSSAKSPQLLPTPPLSSKSPTVSSSKAPIATPTRSNQLTEPKVRINTSTNPKKAFGPARQHPNQAMLLSVHVGTKTEFTTAGMSVHFGQDRITIIIKKNATRIMHSDIRLMEYFADSATKIIQITTHERLPEGSILAPYYNPTMNSGKGRKITLLTDTESSFLLGHCVVLKQKQVETKALSGSPVRKAEPQDNINGKTKSIAVHSDDLMRLETKEFLNDTLIEFGLKYIHANSEAHNPTLMDQVYIFNPFFFQRLLAKSTKGTGGGYDTVKGWTSKVDLFRKKYIIIPINENLHWYLAIIVNPGLLVAGSSAEVDIVATLATGKETAANGSESRSPKTEASACLTNISSSSQDTSFSNTEDNEAGSPTLAGTDLEVDVDSSEVDPKQASRQTHIDAEKKCYILCLDSLGGTHPVVFKALRSYLQNELLHKKNLSIAVTPKLVAGKYSSKCPRQGNLWDCGIFLLHYADVFLRNPVGVLNAIVNRTDEEDRWALSELSTSREKYKEVIVSLAAQFKSNQGVVELTKDSETHGRKASVLTDKNGGRSSLACTGSGRGNQDSTLKTDQPHFHEPTNSSFLHELGFGNMFMRDFIHRFYPYQALKLMVQRMRPGVIQAVHVHPSSDLDTSSFDPDQARRQLANFFRSLKALPNGPIGQQHKPEPSLSSPLLLSQSQQHVCALRRSVFLNHYGFYLDIGPSQIPDAGLGVYLRGGRVPAAGTVVALYPGTLYRPGEAIFFNSIHNRYILKCNDGIYVDGKANGLSGSIYRSLNGRDNYPGITPTTDISWMVSWPTLIAEAKASLMAPPSSTAATTDRAGIDGNGDEIKVESTLIKNPLAVGQIVNNGTRIHPPNVRYQELNIRTMDCPLELQEYLPNIWKEDDWHHEGMESVPEEDKEMKSDSSVHNGGSSGSGGLDYLRTMVLVSTRAIENDEELFSTYIEH</sequence>
<feature type="region of interest" description="Disordered" evidence="6">
    <location>
        <begin position="397"/>
        <end position="420"/>
    </location>
</feature>
<feature type="region of interest" description="Disordered" evidence="6">
    <location>
        <begin position="580"/>
        <end position="618"/>
    </location>
</feature>
<dbReference type="Gene3D" id="3.40.395.10">
    <property type="entry name" value="Adenoviral Proteinase, Chain A"/>
    <property type="match status" value="1"/>
</dbReference>
<comment type="caution">
    <text evidence="8">The sequence shown here is derived from an EMBL/GenBank/DDBJ whole genome shotgun (WGS) entry which is preliminary data.</text>
</comment>
<dbReference type="InterPro" id="IPR051947">
    <property type="entry name" value="Sentrin-specific_protease"/>
</dbReference>
<keyword evidence="3" id="KW-0645">Protease</keyword>
<proteinExistence type="inferred from homology"/>
<dbReference type="SUPFAM" id="SSF54001">
    <property type="entry name" value="Cysteine proteinases"/>
    <property type="match status" value="1"/>
</dbReference>
<name>A0A9P6KIR7_9FUNG</name>
<dbReference type="EMBL" id="JAABOA010000024">
    <property type="protein sequence ID" value="KAF9586496.1"/>
    <property type="molecule type" value="Genomic_DNA"/>
</dbReference>
<dbReference type="PANTHER" id="PTHR46896:SF3">
    <property type="entry name" value="FI06413P-RELATED"/>
    <property type="match status" value="1"/>
</dbReference>
<dbReference type="PANTHER" id="PTHR46896">
    <property type="entry name" value="SENTRIN-SPECIFIC PROTEASE"/>
    <property type="match status" value="1"/>
</dbReference>
<feature type="region of interest" description="Disordered" evidence="6">
    <location>
        <begin position="933"/>
        <end position="957"/>
    </location>
</feature>
<dbReference type="InterPro" id="IPR038765">
    <property type="entry name" value="Papain-like_cys_pep_sf"/>
</dbReference>
<organism evidence="8 9">
    <name type="scientific">Lunasporangiospora selenospora</name>
    <dbReference type="NCBI Taxonomy" id="979761"/>
    <lineage>
        <taxon>Eukaryota</taxon>
        <taxon>Fungi</taxon>
        <taxon>Fungi incertae sedis</taxon>
        <taxon>Mucoromycota</taxon>
        <taxon>Mortierellomycotina</taxon>
        <taxon>Mortierellomycetes</taxon>
        <taxon>Mortierellales</taxon>
        <taxon>Mortierellaceae</taxon>
        <taxon>Lunasporangiospora</taxon>
    </lineage>
</organism>
<reference evidence="8" key="1">
    <citation type="journal article" date="2020" name="Fungal Divers.">
        <title>Resolving the Mortierellaceae phylogeny through synthesis of multi-gene phylogenetics and phylogenomics.</title>
        <authorList>
            <person name="Vandepol N."/>
            <person name="Liber J."/>
            <person name="Desiro A."/>
            <person name="Na H."/>
            <person name="Kennedy M."/>
            <person name="Barry K."/>
            <person name="Grigoriev I.V."/>
            <person name="Miller A.N."/>
            <person name="O'Donnell K."/>
            <person name="Stajich J.E."/>
            <person name="Bonito G."/>
        </authorList>
    </citation>
    <scope>NUCLEOTIDE SEQUENCE</scope>
    <source>
        <strain evidence="8">KOD1015</strain>
    </source>
</reference>
<evidence type="ECO:0000313" key="9">
    <source>
        <dbReference type="Proteomes" id="UP000780801"/>
    </source>
</evidence>
<keyword evidence="2" id="KW-0597">Phosphoprotein</keyword>
<feature type="region of interest" description="Disordered" evidence="6">
    <location>
        <begin position="20"/>
        <end position="108"/>
    </location>
</feature>
<keyword evidence="4" id="KW-0833">Ubl conjugation pathway</keyword>
<evidence type="ECO:0000313" key="8">
    <source>
        <dbReference type="EMBL" id="KAF9586496.1"/>
    </source>
</evidence>
<evidence type="ECO:0000256" key="5">
    <source>
        <dbReference type="ARBA" id="ARBA00022801"/>
    </source>
</evidence>
<dbReference type="PROSITE" id="PS50600">
    <property type="entry name" value="ULP_PROTEASE"/>
    <property type="match status" value="1"/>
</dbReference>
<dbReference type="GO" id="GO:0070139">
    <property type="term" value="F:SUMO-specific endopeptidase activity"/>
    <property type="evidence" value="ECO:0007669"/>
    <property type="project" value="TreeGrafter"/>
</dbReference>
<comment type="similarity">
    <text evidence="1">Belongs to the peptidase C48 family.</text>
</comment>
<feature type="compositionally biased region" description="Polar residues" evidence="6">
    <location>
        <begin position="81"/>
        <end position="100"/>
    </location>
</feature>
<evidence type="ECO:0000256" key="1">
    <source>
        <dbReference type="ARBA" id="ARBA00005234"/>
    </source>
</evidence>
<feature type="domain" description="Ubiquitin-like protease family profile" evidence="7">
    <location>
        <begin position="250"/>
        <end position="519"/>
    </location>
</feature>
<feature type="compositionally biased region" description="Low complexity" evidence="6">
    <location>
        <begin position="397"/>
        <end position="406"/>
    </location>
</feature>
<dbReference type="Proteomes" id="UP000780801">
    <property type="component" value="Unassembled WGS sequence"/>
</dbReference>
<dbReference type="AlphaFoldDB" id="A0A9P6KIR7"/>
<evidence type="ECO:0000259" key="7">
    <source>
        <dbReference type="PROSITE" id="PS50600"/>
    </source>
</evidence>
<keyword evidence="9" id="KW-1185">Reference proteome</keyword>
<evidence type="ECO:0000256" key="6">
    <source>
        <dbReference type="SAM" id="MobiDB-lite"/>
    </source>
</evidence>
<dbReference type="OrthoDB" id="442460at2759"/>
<dbReference type="GO" id="GO:0005737">
    <property type="term" value="C:cytoplasm"/>
    <property type="evidence" value="ECO:0007669"/>
    <property type="project" value="TreeGrafter"/>
</dbReference>
<dbReference type="CDD" id="cd10537">
    <property type="entry name" value="SET_SETD9"/>
    <property type="match status" value="1"/>
</dbReference>
<evidence type="ECO:0000256" key="3">
    <source>
        <dbReference type="ARBA" id="ARBA00022670"/>
    </source>
</evidence>
<gene>
    <name evidence="8" type="ORF">BGW38_003621</name>
</gene>
<accession>A0A9P6KIR7</accession>
<dbReference type="GO" id="GO:0016926">
    <property type="term" value="P:protein desumoylation"/>
    <property type="evidence" value="ECO:0007669"/>
    <property type="project" value="TreeGrafter"/>
</dbReference>
<dbReference type="Pfam" id="PF02902">
    <property type="entry name" value="Peptidase_C48"/>
    <property type="match status" value="1"/>
</dbReference>
<dbReference type="GO" id="GO:0005634">
    <property type="term" value="C:nucleus"/>
    <property type="evidence" value="ECO:0007669"/>
    <property type="project" value="TreeGrafter"/>
</dbReference>
<feature type="compositionally biased region" description="Low complexity" evidence="6">
    <location>
        <begin position="54"/>
        <end position="77"/>
    </location>
</feature>
<keyword evidence="5" id="KW-0378">Hydrolase</keyword>
<feature type="compositionally biased region" description="Polar residues" evidence="6">
    <location>
        <begin position="592"/>
        <end position="612"/>
    </location>
</feature>
<dbReference type="GO" id="GO:0006508">
    <property type="term" value="P:proteolysis"/>
    <property type="evidence" value="ECO:0007669"/>
    <property type="project" value="UniProtKB-KW"/>
</dbReference>